<protein>
    <recommendedName>
        <fullName evidence="3">DUF7356 domain-containing protein</fullName>
    </recommendedName>
</protein>
<sequence length="203" mass="21581">MDKKVVIAFIFIFVFVSNTCNASSSVFRLRKLIDGESNNATRTPKVSPTGSPANETKTNPINAGDSEGEKPKESPIGDQTNSTKTPPTDSNNSNKTDNGSESSDAPSPPAGVKNDTTVDGKSGNASNETTSKLGNNGSCKGSQITCRDQQMFACIEASKDGSKNMFVVVQNEGEITLKVTLSLPNYLKNGMPAFEVPKHESNR</sequence>
<feature type="non-terminal residue" evidence="4">
    <location>
        <position position="203"/>
    </location>
</feature>
<name>A0A022RPP5_ERYGU</name>
<feature type="domain" description="DUF7356" evidence="3">
    <location>
        <begin position="133"/>
        <end position="202"/>
    </location>
</feature>
<feature type="chain" id="PRO_5001505239" description="DUF7356 domain-containing protein" evidence="2">
    <location>
        <begin position="23"/>
        <end position="203"/>
    </location>
</feature>
<evidence type="ECO:0000256" key="2">
    <source>
        <dbReference type="SAM" id="SignalP"/>
    </source>
</evidence>
<feature type="compositionally biased region" description="Polar residues" evidence="1">
    <location>
        <begin position="77"/>
        <end position="105"/>
    </location>
</feature>
<dbReference type="Pfam" id="PF24053">
    <property type="entry name" value="DUF7356"/>
    <property type="match status" value="1"/>
</dbReference>
<evidence type="ECO:0000313" key="4">
    <source>
        <dbReference type="EMBL" id="EYU42024.1"/>
    </source>
</evidence>
<dbReference type="PANTHER" id="PTHR34200">
    <property type="entry name" value="DENTIN SIALOPHOSPHOPROTEIN-LIKE ISOFORM X1"/>
    <property type="match status" value="1"/>
</dbReference>
<keyword evidence="5" id="KW-1185">Reference proteome</keyword>
<dbReference type="InterPro" id="IPR055780">
    <property type="entry name" value="DUF7356"/>
</dbReference>
<evidence type="ECO:0000313" key="5">
    <source>
        <dbReference type="Proteomes" id="UP000030748"/>
    </source>
</evidence>
<accession>A0A022RPP5</accession>
<organism evidence="4 5">
    <name type="scientific">Erythranthe guttata</name>
    <name type="common">Yellow monkey flower</name>
    <name type="synonym">Mimulus guttatus</name>
    <dbReference type="NCBI Taxonomy" id="4155"/>
    <lineage>
        <taxon>Eukaryota</taxon>
        <taxon>Viridiplantae</taxon>
        <taxon>Streptophyta</taxon>
        <taxon>Embryophyta</taxon>
        <taxon>Tracheophyta</taxon>
        <taxon>Spermatophyta</taxon>
        <taxon>Magnoliopsida</taxon>
        <taxon>eudicotyledons</taxon>
        <taxon>Gunneridae</taxon>
        <taxon>Pentapetalae</taxon>
        <taxon>asterids</taxon>
        <taxon>lamiids</taxon>
        <taxon>Lamiales</taxon>
        <taxon>Phrymaceae</taxon>
        <taxon>Erythranthe</taxon>
    </lineage>
</organism>
<proteinExistence type="predicted"/>
<dbReference type="AlphaFoldDB" id="A0A022RPP5"/>
<keyword evidence="2" id="KW-0732">Signal</keyword>
<evidence type="ECO:0000259" key="3">
    <source>
        <dbReference type="Pfam" id="PF24053"/>
    </source>
</evidence>
<feature type="signal peptide" evidence="2">
    <location>
        <begin position="1"/>
        <end position="22"/>
    </location>
</feature>
<evidence type="ECO:0000256" key="1">
    <source>
        <dbReference type="SAM" id="MobiDB-lite"/>
    </source>
</evidence>
<feature type="region of interest" description="Disordered" evidence="1">
    <location>
        <begin position="38"/>
        <end position="141"/>
    </location>
</feature>
<reference evidence="4 5" key="1">
    <citation type="journal article" date="2013" name="Proc. Natl. Acad. Sci. U.S.A.">
        <title>Fine-scale variation in meiotic recombination in Mimulus inferred from population shotgun sequencing.</title>
        <authorList>
            <person name="Hellsten U."/>
            <person name="Wright K.M."/>
            <person name="Jenkins J."/>
            <person name="Shu S."/>
            <person name="Yuan Y."/>
            <person name="Wessler S.R."/>
            <person name="Schmutz J."/>
            <person name="Willis J.H."/>
            <person name="Rokhsar D.S."/>
        </authorList>
    </citation>
    <scope>NUCLEOTIDE SEQUENCE [LARGE SCALE GENOMIC DNA]</scope>
    <source>
        <strain evidence="5">cv. DUN x IM62</strain>
    </source>
</reference>
<gene>
    <name evidence="4" type="ORF">MIMGU_mgv1a025364mg</name>
</gene>
<dbReference type="eggNOG" id="ENOG502RY8S">
    <property type="taxonomic scope" value="Eukaryota"/>
</dbReference>
<feature type="compositionally biased region" description="Polar residues" evidence="1">
    <location>
        <begin position="38"/>
        <end position="61"/>
    </location>
</feature>
<dbReference type="PANTHER" id="PTHR34200:SF2">
    <property type="entry name" value="TRANSMEMBRANE PROTEIN"/>
    <property type="match status" value="1"/>
</dbReference>
<feature type="compositionally biased region" description="Polar residues" evidence="1">
    <location>
        <begin position="114"/>
        <end position="141"/>
    </location>
</feature>
<dbReference type="EMBL" id="KI630319">
    <property type="protein sequence ID" value="EYU42024.1"/>
    <property type="molecule type" value="Genomic_DNA"/>
</dbReference>
<dbReference type="Proteomes" id="UP000030748">
    <property type="component" value="Unassembled WGS sequence"/>
</dbReference>